<dbReference type="Proteomes" id="UP001304671">
    <property type="component" value="Unassembled WGS sequence"/>
</dbReference>
<evidence type="ECO:0000313" key="1">
    <source>
        <dbReference type="EMBL" id="MEA5257172.1"/>
    </source>
</evidence>
<dbReference type="InterPro" id="IPR046558">
    <property type="entry name" value="DUF6712"/>
</dbReference>
<organism evidence="1 2">
    <name type="scientific">Arcicella aquatica</name>
    <dbReference type="NCBI Taxonomy" id="217141"/>
    <lineage>
        <taxon>Bacteria</taxon>
        <taxon>Pseudomonadati</taxon>
        <taxon>Bacteroidota</taxon>
        <taxon>Cytophagia</taxon>
        <taxon>Cytophagales</taxon>
        <taxon>Flectobacillaceae</taxon>
        <taxon>Arcicella</taxon>
    </lineage>
</organism>
<keyword evidence="2" id="KW-1185">Reference proteome</keyword>
<dbReference type="RefSeq" id="WP_323247373.1">
    <property type="nucleotide sequence ID" value="NZ_JAYFUL010000006.1"/>
</dbReference>
<proteinExistence type="predicted"/>
<dbReference type="EMBL" id="JAYFUL010000006">
    <property type="protein sequence ID" value="MEA5257172.1"/>
    <property type="molecule type" value="Genomic_DNA"/>
</dbReference>
<sequence length="332" mass="37894">MLIRNVEELRKYLGRAVNASFEIESLQPFIELAEDEYLKKGLGLVYFNELNNQVNGTGSVQLSANNAFILPYIQRALAFYTYHLYLPYAIGNDGDNGLQETETDTTKPARIGVLEKRQRATIENASKAMETVLELLFAEPNKYPTFWGSAFGIAFKKSWFGTAEQLSNALPLVDCSYRLLLTLNKYFVWAETARLQQIVGIEIMTMLKNYHLTPNLVTGMADLYRLSRQYLAWAAYEEALLFLNVVQLGNGGLRVLSEFDGINNTKAPDQNTWMEYKRNIDTRTSSARADLIGFLNKNADNFPTFKTSILYKAESQSRLPDNKKYRSVFRMK</sequence>
<gene>
    <name evidence="1" type="ORF">VB264_05195</name>
</gene>
<reference evidence="1 2" key="1">
    <citation type="submission" date="2023-12" db="EMBL/GenBank/DDBJ databases">
        <title>Novel species of the genus Arcicella isolated from rivers.</title>
        <authorList>
            <person name="Lu H."/>
        </authorList>
    </citation>
    <scope>NUCLEOTIDE SEQUENCE [LARGE SCALE GENOMIC DNA]</scope>
    <source>
        <strain evidence="1 2">LMG 21963</strain>
    </source>
</reference>
<protein>
    <submittedName>
        <fullName evidence="1">DUF6712 family protein</fullName>
    </submittedName>
</protein>
<comment type="caution">
    <text evidence="1">The sequence shown here is derived from an EMBL/GenBank/DDBJ whole genome shotgun (WGS) entry which is preliminary data.</text>
</comment>
<accession>A0ABU5QJC7</accession>
<dbReference type="Pfam" id="PF20459">
    <property type="entry name" value="DUF6712"/>
    <property type="match status" value="2"/>
</dbReference>
<evidence type="ECO:0000313" key="2">
    <source>
        <dbReference type="Proteomes" id="UP001304671"/>
    </source>
</evidence>
<name>A0ABU5QJC7_9BACT</name>